<dbReference type="InterPro" id="IPR006768">
    <property type="entry name" value="Cwf19-like_C_dom-1"/>
</dbReference>
<feature type="compositionally biased region" description="Basic and acidic residues" evidence="2">
    <location>
        <begin position="357"/>
        <end position="366"/>
    </location>
</feature>
<dbReference type="GeneID" id="87807286"/>
<feature type="domain" description="Cwf19-like C-terminal" evidence="4">
    <location>
        <begin position="630"/>
        <end position="752"/>
    </location>
</feature>
<feature type="compositionally biased region" description="Low complexity" evidence="2">
    <location>
        <begin position="413"/>
        <end position="425"/>
    </location>
</feature>
<feature type="compositionally biased region" description="Polar residues" evidence="2">
    <location>
        <begin position="321"/>
        <end position="332"/>
    </location>
</feature>
<dbReference type="EMBL" id="CP086716">
    <property type="protein sequence ID" value="WOO80521.1"/>
    <property type="molecule type" value="Genomic_DNA"/>
</dbReference>
<dbReference type="SUPFAM" id="SSF54197">
    <property type="entry name" value="HIT-like"/>
    <property type="match status" value="1"/>
</dbReference>
<protein>
    <submittedName>
        <fullName evidence="5">CWF19-like protein 2</fullName>
    </submittedName>
</protein>
<feature type="compositionally biased region" description="Basic and acidic residues" evidence="2">
    <location>
        <begin position="88"/>
        <end position="102"/>
    </location>
</feature>
<feature type="compositionally biased region" description="Basic and acidic residues" evidence="2">
    <location>
        <begin position="301"/>
        <end position="312"/>
    </location>
</feature>
<dbReference type="GO" id="GO:0000398">
    <property type="term" value="P:mRNA splicing, via spliceosome"/>
    <property type="evidence" value="ECO:0007669"/>
    <property type="project" value="TreeGrafter"/>
</dbReference>
<gene>
    <name evidence="5" type="primary">CWF19L2</name>
    <name evidence="5" type="ORF">LOC62_03G004045</name>
</gene>
<dbReference type="PANTHER" id="PTHR12072:SF5">
    <property type="entry name" value="CWF19-LIKE PROTEIN 2"/>
    <property type="match status" value="1"/>
</dbReference>
<feature type="region of interest" description="Disordered" evidence="2">
    <location>
        <begin position="462"/>
        <end position="484"/>
    </location>
</feature>
<dbReference type="Pfam" id="PF04676">
    <property type="entry name" value="CwfJ_C_2"/>
    <property type="match status" value="1"/>
</dbReference>
<feature type="domain" description="Cwf19-like protein C-terminal" evidence="3">
    <location>
        <begin position="761"/>
        <end position="881"/>
    </location>
</feature>
<feature type="compositionally biased region" description="Basic and acidic residues" evidence="2">
    <location>
        <begin position="113"/>
        <end position="125"/>
    </location>
</feature>
<comment type="similarity">
    <text evidence="1">Belongs to the CWF19 family.</text>
</comment>
<evidence type="ECO:0000259" key="4">
    <source>
        <dbReference type="Pfam" id="PF04677"/>
    </source>
</evidence>
<feature type="compositionally biased region" description="Basic and acidic residues" evidence="2">
    <location>
        <begin position="217"/>
        <end position="232"/>
    </location>
</feature>
<dbReference type="AlphaFoldDB" id="A0AAF0Y9Z7"/>
<feature type="compositionally biased region" description="Basic and acidic residues" evidence="2">
    <location>
        <begin position="462"/>
        <end position="471"/>
    </location>
</feature>
<sequence length="887" mass="101240">MGDHSSSRRDRSRSRSPRRDRDHSHRDRERDRERRDRDKDHRDRDRDRGSEKDHDHHKSRDRDRDHDRDRDRSHRSSHRSRYSDEEDDFRRPRRNETEEERRERKRAKKEKRRDKDERREKRKEGVAVVDDDEAGDMWVEKDVETVSAVGTIPTADSLPLKSTAVAHGEPSPPRRATDARRDSWMIGKEDEDEAAPSRSAGGDDFFGSLGTTHKRKDPNDKKPDPAKVVHSKYELNTQLLEGKTVDEYKTEEKKVVPGGPGYQWRMMKLRRLYEQAEEQGRSVEEVALERYGSLDDFNEALEERRVLDEREARRRGRGRQGNDSGPSSGQRTPDNRRFVFNNPSDDSRPGSRQGFRRPGEDTRDGGGAHTPTGAARVDALKRQESGGVPRIGTPLKGATPIPSVFTPQALTRGASGEPGSSAAGGHPDGRPVMTIEQLNRLQAKVLRAKLTDDADAEALEEQYDRERERAVEAGAGSTATGGLIREDEDGNQVRIEVLPTLDGQGRLYDVGHGKEDEAQKQGNRRKKEPKVCVRKCGTWLTMQFESRDKQGNLLRYNADDDDITLGEMVRQERFGGGAGDMKNLDAELAAQISRDGRFQDDHDYADDNAEKLARKRMKTDAMKRAFAINDFARTKRALDSCPFCYQDDRNPLTAIVALSKKTYLCCTLTEELVPGHCLIVPLQHHMSTLEMDDEEWEEVKNFQKSLMRMFAAENKGVVFYETILSFRQQRHTVIECVPLPADQFADAPAYFRESILASESEWTQHKKLLDFSTRPGGFRRMLVPNLPYFMVMWDYKGEKGYGHVIEGMDDAAGRGDDDELGGMDEGDKGGGKFPPYFAAEIIGNILDLEPRKWLRPRRLDYSMNPERARGLGTKFQPYNWTLQLQDA</sequence>
<dbReference type="RefSeq" id="XP_062626553.1">
    <property type="nucleotide sequence ID" value="XM_062770569.1"/>
</dbReference>
<name>A0AAF0Y9Z7_9TREE</name>
<reference evidence="5" key="1">
    <citation type="submission" date="2023-10" db="EMBL/GenBank/DDBJ databases">
        <authorList>
            <person name="Noh H."/>
        </authorList>
    </citation>
    <scope>NUCLEOTIDE SEQUENCE</scope>
    <source>
        <strain evidence="5">DUCC4014</strain>
    </source>
</reference>
<dbReference type="Proteomes" id="UP000827549">
    <property type="component" value="Chromosome 3"/>
</dbReference>
<evidence type="ECO:0000259" key="3">
    <source>
        <dbReference type="Pfam" id="PF04676"/>
    </source>
</evidence>
<evidence type="ECO:0000313" key="6">
    <source>
        <dbReference type="Proteomes" id="UP000827549"/>
    </source>
</evidence>
<dbReference type="Gene3D" id="3.30.428.10">
    <property type="entry name" value="HIT-like"/>
    <property type="match status" value="1"/>
</dbReference>
<feature type="compositionally biased region" description="Basic and acidic residues" evidence="2">
    <location>
        <begin position="17"/>
        <end position="74"/>
    </location>
</feature>
<feature type="region of interest" description="Disordered" evidence="2">
    <location>
        <begin position="1"/>
        <end position="232"/>
    </location>
</feature>
<dbReference type="GO" id="GO:0071014">
    <property type="term" value="C:post-mRNA release spliceosomal complex"/>
    <property type="evidence" value="ECO:0007669"/>
    <property type="project" value="TreeGrafter"/>
</dbReference>
<keyword evidence="6" id="KW-1185">Reference proteome</keyword>
<accession>A0AAF0Y9Z7</accession>
<feature type="compositionally biased region" description="Basic residues" evidence="2">
    <location>
        <begin position="103"/>
        <end position="112"/>
    </location>
</feature>
<evidence type="ECO:0000313" key="5">
    <source>
        <dbReference type="EMBL" id="WOO80521.1"/>
    </source>
</evidence>
<dbReference type="InterPro" id="IPR040194">
    <property type="entry name" value="Cwf19-like"/>
</dbReference>
<dbReference type="PANTHER" id="PTHR12072">
    <property type="entry name" value="CWF19, CELL CYCLE CONTROL PROTEIN"/>
    <property type="match status" value="1"/>
</dbReference>
<proteinExistence type="inferred from homology"/>
<evidence type="ECO:0000256" key="1">
    <source>
        <dbReference type="ARBA" id="ARBA00006795"/>
    </source>
</evidence>
<evidence type="ECO:0000256" key="2">
    <source>
        <dbReference type="SAM" id="MobiDB-lite"/>
    </source>
</evidence>
<dbReference type="InterPro" id="IPR006767">
    <property type="entry name" value="Cwf19-like_C_dom-2"/>
</dbReference>
<organism evidence="5 6">
    <name type="scientific">Vanrija pseudolonga</name>
    <dbReference type="NCBI Taxonomy" id="143232"/>
    <lineage>
        <taxon>Eukaryota</taxon>
        <taxon>Fungi</taxon>
        <taxon>Dikarya</taxon>
        <taxon>Basidiomycota</taxon>
        <taxon>Agaricomycotina</taxon>
        <taxon>Tremellomycetes</taxon>
        <taxon>Trichosporonales</taxon>
        <taxon>Trichosporonaceae</taxon>
        <taxon>Vanrija</taxon>
    </lineage>
</organism>
<feature type="region of interest" description="Disordered" evidence="2">
    <location>
        <begin position="289"/>
        <end position="431"/>
    </location>
</feature>
<dbReference type="InterPro" id="IPR036265">
    <property type="entry name" value="HIT-like_sf"/>
</dbReference>
<dbReference type="Pfam" id="PF04677">
    <property type="entry name" value="CwfJ_C_1"/>
    <property type="match status" value="1"/>
</dbReference>